<feature type="domain" description="HAMP" evidence="14">
    <location>
        <begin position="302"/>
        <end position="354"/>
    </location>
</feature>
<dbReference type="CDD" id="cd12912">
    <property type="entry name" value="PDC2_MCP_like"/>
    <property type="match status" value="1"/>
</dbReference>
<evidence type="ECO:0000256" key="3">
    <source>
        <dbReference type="ARBA" id="ARBA00022500"/>
    </source>
</evidence>
<feature type="coiled-coil region" evidence="10">
    <location>
        <begin position="346"/>
        <end position="390"/>
    </location>
</feature>
<dbReference type="GO" id="GO:0006935">
    <property type="term" value="P:chemotaxis"/>
    <property type="evidence" value="ECO:0007669"/>
    <property type="project" value="UniProtKB-KW"/>
</dbReference>
<keyword evidence="16" id="KW-1185">Reference proteome</keyword>
<evidence type="ECO:0000256" key="5">
    <source>
        <dbReference type="ARBA" id="ARBA00022989"/>
    </source>
</evidence>
<dbReference type="Gene3D" id="1.10.287.950">
    <property type="entry name" value="Methyl-accepting chemotaxis protein"/>
    <property type="match status" value="1"/>
</dbReference>
<dbReference type="SUPFAM" id="SSF58104">
    <property type="entry name" value="Methyl-accepting chemotaxis protein (MCP) signaling domain"/>
    <property type="match status" value="1"/>
</dbReference>
<keyword evidence="4 12" id="KW-0812">Transmembrane</keyword>
<dbReference type="FunFam" id="1.10.287.950:FF:000001">
    <property type="entry name" value="Methyl-accepting chemotaxis sensory transducer"/>
    <property type="match status" value="1"/>
</dbReference>
<evidence type="ECO:0000259" key="13">
    <source>
        <dbReference type="PROSITE" id="PS50111"/>
    </source>
</evidence>
<gene>
    <name evidence="15" type="ORF">C3Y92_17345</name>
</gene>
<comment type="subcellular location">
    <subcellularLocation>
        <location evidence="1">Cell membrane</location>
        <topology evidence="1">Multi-pass membrane protein</topology>
    </subcellularLocation>
</comment>
<evidence type="ECO:0000256" key="1">
    <source>
        <dbReference type="ARBA" id="ARBA00004651"/>
    </source>
</evidence>
<dbReference type="PRINTS" id="PR00260">
    <property type="entry name" value="CHEMTRNSDUCR"/>
</dbReference>
<evidence type="ECO:0000256" key="12">
    <source>
        <dbReference type="SAM" id="Phobius"/>
    </source>
</evidence>
<evidence type="ECO:0000256" key="7">
    <source>
        <dbReference type="ARBA" id="ARBA00023224"/>
    </source>
</evidence>
<dbReference type="CDD" id="cd12914">
    <property type="entry name" value="PDC1_DGC_like"/>
    <property type="match status" value="1"/>
</dbReference>
<dbReference type="Pfam" id="PF00672">
    <property type="entry name" value="HAMP"/>
    <property type="match status" value="1"/>
</dbReference>
<name>A0A4P6HNT2_9BACT</name>
<dbReference type="Pfam" id="PF02743">
    <property type="entry name" value="dCache_1"/>
    <property type="match status" value="1"/>
</dbReference>
<dbReference type="GO" id="GO:0005886">
    <property type="term" value="C:plasma membrane"/>
    <property type="evidence" value="ECO:0007669"/>
    <property type="project" value="UniProtKB-SubCell"/>
</dbReference>
<evidence type="ECO:0000313" key="15">
    <source>
        <dbReference type="EMBL" id="QAZ68901.1"/>
    </source>
</evidence>
<dbReference type="GO" id="GO:0007165">
    <property type="term" value="P:signal transduction"/>
    <property type="evidence" value="ECO:0007669"/>
    <property type="project" value="UniProtKB-KW"/>
</dbReference>
<organism evidence="15 16">
    <name type="scientific">Solidesulfovibrio carbinolicus</name>
    <dbReference type="NCBI Taxonomy" id="296842"/>
    <lineage>
        <taxon>Bacteria</taxon>
        <taxon>Pseudomonadati</taxon>
        <taxon>Thermodesulfobacteriota</taxon>
        <taxon>Desulfovibrionia</taxon>
        <taxon>Desulfovibrionales</taxon>
        <taxon>Desulfovibrionaceae</taxon>
        <taxon>Solidesulfovibrio</taxon>
    </lineage>
</organism>
<dbReference type="AlphaFoldDB" id="A0A4P6HNT2"/>
<dbReference type="CDD" id="cd06225">
    <property type="entry name" value="HAMP"/>
    <property type="match status" value="1"/>
</dbReference>
<proteinExistence type="inferred from homology"/>
<dbReference type="Proteomes" id="UP000293296">
    <property type="component" value="Chromosome"/>
</dbReference>
<evidence type="ECO:0000256" key="8">
    <source>
        <dbReference type="ARBA" id="ARBA00029447"/>
    </source>
</evidence>
<dbReference type="Gene3D" id="6.10.340.10">
    <property type="match status" value="1"/>
</dbReference>
<dbReference type="EMBL" id="CP026538">
    <property type="protein sequence ID" value="QAZ68901.1"/>
    <property type="molecule type" value="Genomic_DNA"/>
</dbReference>
<feature type="region of interest" description="Disordered" evidence="11">
    <location>
        <begin position="675"/>
        <end position="696"/>
    </location>
</feature>
<feature type="transmembrane region" description="Helical" evidence="12">
    <location>
        <begin position="7"/>
        <end position="27"/>
    </location>
</feature>
<evidence type="ECO:0008006" key="17">
    <source>
        <dbReference type="Google" id="ProtNLM"/>
    </source>
</evidence>
<keyword evidence="5 12" id="KW-1133">Transmembrane helix</keyword>
<evidence type="ECO:0000256" key="2">
    <source>
        <dbReference type="ARBA" id="ARBA00022475"/>
    </source>
</evidence>
<keyword evidence="2" id="KW-1003">Cell membrane</keyword>
<accession>A0A4P6HNT2</accession>
<dbReference type="InterPro" id="IPR029151">
    <property type="entry name" value="Sensor-like_sf"/>
</dbReference>
<dbReference type="PANTHER" id="PTHR32089:SF112">
    <property type="entry name" value="LYSOZYME-LIKE PROTEIN-RELATED"/>
    <property type="match status" value="1"/>
</dbReference>
<dbReference type="CDD" id="cd11386">
    <property type="entry name" value="MCP_signal"/>
    <property type="match status" value="1"/>
</dbReference>
<dbReference type="PROSITE" id="PS50885">
    <property type="entry name" value="HAMP"/>
    <property type="match status" value="1"/>
</dbReference>
<evidence type="ECO:0000256" key="6">
    <source>
        <dbReference type="ARBA" id="ARBA00023136"/>
    </source>
</evidence>
<dbReference type="RefSeq" id="WP_129354785.1">
    <property type="nucleotide sequence ID" value="NZ_CP026538.1"/>
</dbReference>
<evidence type="ECO:0000256" key="9">
    <source>
        <dbReference type="PROSITE-ProRule" id="PRU00284"/>
    </source>
</evidence>
<feature type="domain" description="Methyl-accepting transducer" evidence="13">
    <location>
        <begin position="402"/>
        <end position="638"/>
    </location>
</feature>
<evidence type="ECO:0000256" key="10">
    <source>
        <dbReference type="SAM" id="Coils"/>
    </source>
</evidence>
<reference evidence="15 16" key="1">
    <citation type="submission" date="2018-02" db="EMBL/GenBank/DDBJ databases">
        <title>Genome sequence of Desulfovibrio carbinolicus DSM 3852.</title>
        <authorList>
            <person name="Wilbanks E."/>
            <person name="Skennerton C.T."/>
            <person name="Orphan V.J."/>
        </authorList>
    </citation>
    <scope>NUCLEOTIDE SEQUENCE [LARGE SCALE GENOMIC DNA]</scope>
    <source>
        <strain evidence="15 16">DSM 3852</strain>
    </source>
</reference>
<feature type="transmembrane region" description="Helical" evidence="12">
    <location>
        <begin position="277"/>
        <end position="300"/>
    </location>
</feature>
<dbReference type="KEGG" id="dcb:C3Y92_17345"/>
<dbReference type="Gene3D" id="3.30.450.20">
    <property type="entry name" value="PAS domain"/>
    <property type="match status" value="2"/>
</dbReference>
<dbReference type="InterPro" id="IPR004090">
    <property type="entry name" value="Chemotax_Me-accpt_rcpt"/>
</dbReference>
<evidence type="ECO:0000259" key="14">
    <source>
        <dbReference type="PROSITE" id="PS50885"/>
    </source>
</evidence>
<evidence type="ECO:0000256" key="4">
    <source>
        <dbReference type="ARBA" id="ARBA00022692"/>
    </source>
</evidence>
<dbReference type="SUPFAM" id="SSF103190">
    <property type="entry name" value="Sensory domain-like"/>
    <property type="match status" value="1"/>
</dbReference>
<keyword evidence="10" id="KW-0175">Coiled coil</keyword>
<comment type="similarity">
    <text evidence="8">Belongs to the methyl-accepting chemotaxis (MCP) protein family.</text>
</comment>
<dbReference type="SMART" id="SM00283">
    <property type="entry name" value="MA"/>
    <property type="match status" value="1"/>
</dbReference>
<keyword evidence="3" id="KW-0145">Chemotaxis</keyword>
<dbReference type="Pfam" id="PF00015">
    <property type="entry name" value="MCPsignal"/>
    <property type="match status" value="1"/>
</dbReference>
<dbReference type="PROSITE" id="PS50111">
    <property type="entry name" value="CHEMOTAXIS_TRANSDUC_2"/>
    <property type="match status" value="1"/>
</dbReference>
<keyword evidence="6 12" id="KW-0472">Membrane</keyword>
<evidence type="ECO:0000256" key="11">
    <source>
        <dbReference type="SAM" id="MobiDB-lite"/>
    </source>
</evidence>
<sequence length="696" mass="74298">MRLKTKFIIPTLLLIFIGMTGTTWLTYSKSTQALTTLGTQQAAINLASLNSLVDIWMEGAKNEVLTLSKTEDITQALANPNAATQAKALALAQDVVTRNPSFDSVLFINTQGNVTLATNPVFVGVARTDRDYFKKAIAGETFISPPILSKDIQKFVFVIATPVRSEGKIIGTIAIGVRIDRFTDQFVAPLDTPAGYAFITAPDGLTLAHPDRELVGKFNVFNDTDFGRQMAGQSKGLLNVVSLGVEKLILFEKSQRTGWMLGITVNKAVAFVEARNLGLLIVWLSAGVALFLSLGVWIILSVNVLRPVEGLVAVAKRISGGDLDTPLDTDRRDEIGSLQSAMAAMVANLKAKIIEAKEQSALAAQETEKARAAMQEAETAHSKAENAREQGMLQAAATLESIVAAVTDASEEISAQIAHVSQGSRDQSHRVSETASAMEEMNATVLEVAQNASQASQTAENARHKANAGSDNVARVIHSIAEVQNRAGRLKEDMTALGRQAEGIGSILGVISDIADQTNLLALNAAIEAARAGEAGRGFAVVADEVRKLAEKTMTATKEVGEAIRDIQQGTRLNIDNVELASEKINDATTLAEESGQTLQAIVTLVDATTDQVRSIATAAEEQSATTEEINRSILDIDRLAEDSARALEQSTRSVAELADQTRILRGLIDEMQAGGSKGKRLTAGDQRPALPSAHR</sequence>
<dbReference type="PANTHER" id="PTHR32089">
    <property type="entry name" value="METHYL-ACCEPTING CHEMOTAXIS PROTEIN MCPB"/>
    <property type="match status" value="1"/>
</dbReference>
<dbReference type="InterPro" id="IPR004089">
    <property type="entry name" value="MCPsignal_dom"/>
</dbReference>
<evidence type="ECO:0000313" key="16">
    <source>
        <dbReference type="Proteomes" id="UP000293296"/>
    </source>
</evidence>
<dbReference type="SMART" id="SM00304">
    <property type="entry name" value="HAMP"/>
    <property type="match status" value="1"/>
</dbReference>
<dbReference type="InterPro" id="IPR033479">
    <property type="entry name" value="dCache_1"/>
</dbReference>
<protein>
    <recommendedName>
        <fullName evidence="17">Methyl-accepting chemotaxis protein</fullName>
    </recommendedName>
</protein>
<keyword evidence="7 9" id="KW-0807">Transducer</keyword>
<dbReference type="OrthoDB" id="5759972at2"/>
<dbReference type="GO" id="GO:0004888">
    <property type="term" value="F:transmembrane signaling receptor activity"/>
    <property type="evidence" value="ECO:0007669"/>
    <property type="project" value="InterPro"/>
</dbReference>
<dbReference type="InterPro" id="IPR003660">
    <property type="entry name" value="HAMP_dom"/>
</dbReference>